<dbReference type="SUPFAM" id="SSF69593">
    <property type="entry name" value="Glycerol-3-phosphate (1)-acyltransferase"/>
    <property type="match status" value="1"/>
</dbReference>
<evidence type="ECO:0000256" key="2">
    <source>
        <dbReference type="ARBA" id="ARBA00023315"/>
    </source>
</evidence>
<dbReference type="PANTHER" id="PTHR10434:SF66">
    <property type="entry name" value="PHOSPHOLIPID_GLYCEROL ACYLTRANSFERASE DOMAIN-CONTAINING PROTEIN"/>
    <property type="match status" value="1"/>
</dbReference>
<dbReference type="InterPro" id="IPR002123">
    <property type="entry name" value="Plipid/glycerol_acylTrfase"/>
</dbReference>
<dbReference type="AlphaFoldDB" id="A0A382CXS1"/>
<protein>
    <recommendedName>
        <fullName evidence="3">Phospholipid/glycerol acyltransferase domain-containing protein</fullName>
    </recommendedName>
</protein>
<dbReference type="CDD" id="cd07989">
    <property type="entry name" value="LPLAT_AGPAT-like"/>
    <property type="match status" value="1"/>
</dbReference>
<dbReference type="GO" id="GO:0006654">
    <property type="term" value="P:phosphatidic acid biosynthetic process"/>
    <property type="evidence" value="ECO:0007669"/>
    <property type="project" value="TreeGrafter"/>
</dbReference>
<name>A0A382CXS1_9ZZZZ</name>
<dbReference type="Pfam" id="PF01553">
    <property type="entry name" value="Acyltransferase"/>
    <property type="match status" value="1"/>
</dbReference>
<dbReference type="PANTHER" id="PTHR10434">
    <property type="entry name" value="1-ACYL-SN-GLYCEROL-3-PHOSPHATE ACYLTRANSFERASE"/>
    <property type="match status" value="1"/>
</dbReference>
<dbReference type="EMBL" id="UINC01036621">
    <property type="protein sequence ID" value="SVB30875.1"/>
    <property type="molecule type" value="Genomic_DNA"/>
</dbReference>
<feature type="domain" description="Phospholipid/glycerol acyltransferase" evidence="3">
    <location>
        <begin position="47"/>
        <end position="161"/>
    </location>
</feature>
<gene>
    <name evidence="4" type="ORF">METZ01_LOCUS183729</name>
</gene>
<proteinExistence type="predicted"/>
<keyword evidence="1" id="KW-0808">Transferase</keyword>
<evidence type="ECO:0000313" key="4">
    <source>
        <dbReference type="EMBL" id="SVB30875.1"/>
    </source>
</evidence>
<keyword evidence="2" id="KW-0012">Acyltransferase</keyword>
<organism evidence="4">
    <name type="scientific">marine metagenome</name>
    <dbReference type="NCBI Taxonomy" id="408172"/>
    <lineage>
        <taxon>unclassified sequences</taxon>
        <taxon>metagenomes</taxon>
        <taxon>ecological metagenomes</taxon>
    </lineage>
</organism>
<dbReference type="GO" id="GO:0003841">
    <property type="term" value="F:1-acylglycerol-3-phosphate O-acyltransferase activity"/>
    <property type="evidence" value="ECO:0007669"/>
    <property type="project" value="TreeGrafter"/>
</dbReference>
<accession>A0A382CXS1</accession>
<sequence length="213" mass="24322">MFHIAIFIIPLKHFHYLVRPICGLYCILAGQWLRKENLPPDTSGQPYIYMFNHQSMLDQFMIAAFIPHYLTAVGAVEQFRYPIWGSLMKKYGVIPIVRQELKKAIHTLAKAEEVIQNGISFIISPEGTRSLTGELGIFKKGPFHLAKNTDATIVPVGLIGAFRAKKKKDWRLTPGVLITKFGKPIKANEFRDLSVEEIRDMVRDRIKTLIKQS</sequence>
<dbReference type="SMART" id="SM00563">
    <property type="entry name" value="PlsC"/>
    <property type="match status" value="1"/>
</dbReference>
<evidence type="ECO:0000259" key="3">
    <source>
        <dbReference type="SMART" id="SM00563"/>
    </source>
</evidence>
<evidence type="ECO:0000256" key="1">
    <source>
        <dbReference type="ARBA" id="ARBA00022679"/>
    </source>
</evidence>
<reference evidence="4" key="1">
    <citation type="submission" date="2018-05" db="EMBL/GenBank/DDBJ databases">
        <authorList>
            <person name="Lanie J.A."/>
            <person name="Ng W.-L."/>
            <person name="Kazmierczak K.M."/>
            <person name="Andrzejewski T.M."/>
            <person name="Davidsen T.M."/>
            <person name="Wayne K.J."/>
            <person name="Tettelin H."/>
            <person name="Glass J.I."/>
            <person name="Rusch D."/>
            <person name="Podicherti R."/>
            <person name="Tsui H.-C.T."/>
            <person name="Winkler M.E."/>
        </authorList>
    </citation>
    <scope>NUCLEOTIDE SEQUENCE</scope>
</reference>